<name>A0A7W5VIU8_9ACTN</name>
<dbReference type="Proteomes" id="UP000579945">
    <property type="component" value="Unassembled WGS sequence"/>
</dbReference>
<reference evidence="6 7" key="1">
    <citation type="submission" date="2020-08" db="EMBL/GenBank/DDBJ databases">
        <title>Sequencing the genomes of 1000 actinobacteria strains.</title>
        <authorList>
            <person name="Klenk H.-P."/>
        </authorList>
    </citation>
    <scope>NUCLEOTIDE SEQUENCE [LARGE SCALE GENOMIC DNA]</scope>
    <source>
        <strain evidence="6 7">DSM 44320</strain>
    </source>
</reference>
<evidence type="ECO:0000313" key="6">
    <source>
        <dbReference type="EMBL" id="MBB3732900.1"/>
    </source>
</evidence>
<evidence type="ECO:0000256" key="1">
    <source>
        <dbReference type="ARBA" id="ARBA00022729"/>
    </source>
</evidence>
<sequence>MNAQKIARSAALLALMAALIVPHGTAQAAAQAPGNTDFNGDGYNDVALGSPNYPGYPGTNTSGLMAVLYGGPDGLTNSRHVIRPAPGCTSWGPCARWGQLISAADVDGDGRTDLISRGNYDMQVDSWTAQGVTTIERRVLGPLGAPWRLAGGQFDDQPGTDIVGPIRGSYWFRVGGWYNRDANAIYPDLDDKSYINHEASAATGDIDGDGKLEIAVVASRYSGEGEPGPHLWLINDPHQAPVKLTVLGSPSTCASPPSHGQGCPKADSEVVMGNVNGDGHTDLVMLTPSTASLQVWYGRATGPSPAPGYSVDLSSLATGAELGPGLAVGDVNGDGWAEIAVGAAKATVSGHSEAGAVMVIPGSANGPVVKRAQTITQDGIGPIGGSSLPDPIREQSKPGDHFGQAITITDITGDGRGEVIVGTPAKNGGSGMLAVLHGSATGVSTVTAQAVHPSWYGLNSTQANFGEVLLK</sequence>
<evidence type="ECO:0000313" key="7">
    <source>
        <dbReference type="Proteomes" id="UP000579945"/>
    </source>
</evidence>
<keyword evidence="3" id="KW-0378">Hydrolase</keyword>
<protein>
    <submittedName>
        <fullName evidence="6">Uncharacterized protein</fullName>
    </submittedName>
</protein>
<dbReference type="PROSITE" id="PS51470">
    <property type="entry name" value="FG_GAP"/>
    <property type="match status" value="1"/>
</dbReference>
<dbReference type="PANTHER" id="PTHR23221">
    <property type="entry name" value="GLYCOSYLPHOSPHATIDYLINOSITOL PHOSPHOLIPASE D"/>
    <property type="match status" value="1"/>
</dbReference>
<feature type="signal peptide" evidence="5">
    <location>
        <begin position="1"/>
        <end position="28"/>
    </location>
</feature>
<dbReference type="AlphaFoldDB" id="A0A7W5VIU8"/>
<keyword evidence="4" id="KW-0325">Glycoprotein</keyword>
<keyword evidence="2" id="KW-0677">Repeat</keyword>
<dbReference type="RefSeq" id="WP_183660792.1">
    <property type="nucleotide sequence ID" value="NZ_JACIBV010000002.1"/>
</dbReference>
<gene>
    <name evidence="6" type="ORF">FHR33_008847</name>
</gene>
<dbReference type="InterPro" id="IPR013517">
    <property type="entry name" value="FG-GAP"/>
</dbReference>
<dbReference type="SUPFAM" id="SSF69318">
    <property type="entry name" value="Integrin alpha N-terminal domain"/>
    <property type="match status" value="2"/>
</dbReference>
<proteinExistence type="predicted"/>
<dbReference type="GeneID" id="95394895"/>
<comment type="caution">
    <text evidence="6">The sequence shown here is derived from an EMBL/GenBank/DDBJ whole genome shotgun (WGS) entry which is preliminary data.</text>
</comment>
<feature type="chain" id="PRO_5031548159" evidence="5">
    <location>
        <begin position="29"/>
        <end position="471"/>
    </location>
</feature>
<dbReference type="InterPro" id="IPR013519">
    <property type="entry name" value="Int_alpha_beta-p"/>
</dbReference>
<dbReference type="EMBL" id="JACIBV010000002">
    <property type="protein sequence ID" value="MBB3732900.1"/>
    <property type="molecule type" value="Genomic_DNA"/>
</dbReference>
<evidence type="ECO:0000256" key="5">
    <source>
        <dbReference type="SAM" id="SignalP"/>
    </source>
</evidence>
<keyword evidence="1 5" id="KW-0732">Signal</keyword>
<evidence type="ECO:0000256" key="4">
    <source>
        <dbReference type="ARBA" id="ARBA00023180"/>
    </source>
</evidence>
<dbReference type="Gene3D" id="2.130.10.130">
    <property type="entry name" value="Integrin alpha, N-terminal"/>
    <property type="match status" value="3"/>
</dbReference>
<dbReference type="Pfam" id="PF01839">
    <property type="entry name" value="FG-GAP"/>
    <property type="match status" value="2"/>
</dbReference>
<dbReference type="InterPro" id="IPR028994">
    <property type="entry name" value="Integrin_alpha_N"/>
</dbReference>
<keyword evidence="7" id="KW-1185">Reference proteome</keyword>
<evidence type="ECO:0000256" key="3">
    <source>
        <dbReference type="ARBA" id="ARBA00022801"/>
    </source>
</evidence>
<accession>A0A7W5VIU8</accession>
<dbReference type="PANTHER" id="PTHR23221:SF7">
    <property type="entry name" value="PHOSPHATIDYLINOSITOL-GLYCAN-SPECIFIC PHOSPHOLIPASE D"/>
    <property type="match status" value="1"/>
</dbReference>
<dbReference type="Pfam" id="PF13517">
    <property type="entry name" value="FG-GAP_3"/>
    <property type="match status" value="2"/>
</dbReference>
<dbReference type="GO" id="GO:0016787">
    <property type="term" value="F:hydrolase activity"/>
    <property type="evidence" value="ECO:0007669"/>
    <property type="project" value="UniProtKB-KW"/>
</dbReference>
<dbReference type="SMART" id="SM00191">
    <property type="entry name" value="Int_alpha"/>
    <property type="match status" value="3"/>
</dbReference>
<evidence type="ECO:0000256" key="2">
    <source>
        <dbReference type="ARBA" id="ARBA00022737"/>
    </source>
</evidence>
<organism evidence="6 7">
    <name type="scientific">Nonomuraea dietziae</name>
    <dbReference type="NCBI Taxonomy" id="65515"/>
    <lineage>
        <taxon>Bacteria</taxon>
        <taxon>Bacillati</taxon>
        <taxon>Actinomycetota</taxon>
        <taxon>Actinomycetes</taxon>
        <taxon>Streptosporangiales</taxon>
        <taxon>Streptosporangiaceae</taxon>
        <taxon>Nonomuraea</taxon>
    </lineage>
</organism>